<evidence type="ECO:0000313" key="3">
    <source>
        <dbReference type="WBParaSite" id="ACRNAN_scaffold2517.g11830.t1"/>
    </source>
</evidence>
<dbReference type="InterPro" id="IPR007053">
    <property type="entry name" value="LRAT_dom"/>
</dbReference>
<keyword evidence="2" id="KW-1185">Reference proteome</keyword>
<dbReference type="Proteomes" id="UP000887540">
    <property type="component" value="Unplaced"/>
</dbReference>
<organism evidence="2 3">
    <name type="scientific">Acrobeloides nanus</name>
    <dbReference type="NCBI Taxonomy" id="290746"/>
    <lineage>
        <taxon>Eukaryota</taxon>
        <taxon>Metazoa</taxon>
        <taxon>Ecdysozoa</taxon>
        <taxon>Nematoda</taxon>
        <taxon>Chromadorea</taxon>
        <taxon>Rhabditida</taxon>
        <taxon>Tylenchina</taxon>
        <taxon>Cephalobomorpha</taxon>
        <taxon>Cephaloboidea</taxon>
        <taxon>Cephalobidae</taxon>
        <taxon>Acrobeloides</taxon>
    </lineage>
</organism>
<protein>
    <submittedName>
        <fullName evidence="3">LRAT domain-containing protein</fullName>
    </submittedName>
</protein>
<dbReference type="WBParaSite" id="ACRNAN_scaffold2517.g11830.t1">
    <property type="protein sequence ID" value="ACRNAN_scaffold2517.g11830.t1"/>
    <property type="gene ID" value="ACRNAN_scaffold2517.g11830"/>
</dbReference>
<dbReference type="Pfam" id="PF04970">
    <property type="entry name" value="LRAT"/>
    <property type="match status" value="1"/>
</dbReference>
<name>A0A914DG74_9BILA</name>
<sequence>MENFINDIILEENIPESDIPTFQRRLCPGKTAIGQKFAFAYVDKGNRFKTVLYMDEQHRDLSVISKLFNKLDDSYYIPCCWGKECLFDSEKDTLTHMRMRCGQLKNNLKDEKIRTRERVIPKGMDPLKILQPGDYIRTSLALWGLINHDGIYVGRGQVIHVSNHSTSIFNAFRTKKASCARLGKLVPDFINTEDQQITILVYPIQFHTPETIVLNAIEYATQKFRLEEYHLKEKNCQHFGALCCTGVDRLQDKVVIRNALEMEESLSKNLSTMIGMHLSRRLGKKLETVTGVINEKIKKMLETGEKNQSPIINARWEEIYELIDLLKAAKIVPESTSKQESLNDPDPRSEELMKEALRKISEIRDRSSWIPLNNGIILQDGEPVNLNGGLCIHTIV</sequence>
<feature type="domain" description="LRAT" evidence="1">
    <location>
        <begin position="131"/>
        <end position="247"/>
    </location>
</feature>
<proteinExistence type="predicted"/>
<reference evidence="3" key="1">
    <citation type="submission" date="2022-11" db="UniProtKB">
        <authorList>
            <consortium name="WormBaseParasite"/>
        </authorList>
    </citation>
    <scope>IDENTIFICATION</scope>
</reference>
<evidence type="ECO:0000259" key="1">
    <source>
        <dbReference type="Pfam" id="PF04970"/>
    </source>
</evidence>
<dbReference type="AlphaFoldDB" id="A0A914DG74"/>
<accession>A0A914DG74</accession>
<evidence type="ECO:0000313" key="2">
    <source>
        <dbReference type="Proteomes" id="UP000887540"/>
    </source>
</evidence>
<dbReference type="Gene3D" id="3.90.1720.10">
    <property type="entry name" value="endopeptidase domain like (from Nostoc punctiforme)"/>
    <property type="match status" value="1"/>
</dbReference>